<keyword evidence="3" id="KW-1185">Reference proteome</keyword>
<dbReference type="OrthoDB" id="3829299at2"/>
<protein>
    <submittedName>
        <fullName evidence="2">Uncharacterized protein</fullName>
    </submittedName>
</protein>
<dbReference type="RefSeq" id="WP_147067591.1">
    <property type="nucleotide sequence ID" value="NZ_BAAARO010000007.1"/>
</dbReference>
<dbReference type="Proteomes" id="UP000321534">
    <property type="component" value="Unassembled WGS sequence"/>
</dbReference>
<dbReference type="EMBL" id="BJYX01000017">
    <property type="protein sequence ID" value="GEO31174.1"/>
    <property type="molecule type" value="Genomic_DNA"/>
</dbReference>
<reference evidence="2 3" key="1">
    <citation type="submission" date="2019-07" db="EMBL/GenBank/DDBJ databases">
        <title>Whole genome shotgun sequence of Terrabacter aerolatus NBRC 106305.</title>
        <authorList>
            <person name="Hosoyama A."/>
            <person name="Uohara A."/>
            <person name="Ohji S."/>
            <person name="Ichikawa N."/>
        </authorList>
    </citation>
    <scope>NUCLEOTIDE SEQUENCE [LARGE SCALE GENOMIC DNA]</scope>
    <source>
        <strain evidence="2 3">NBRC 106305</strain>
    </source>
</reference>
<comment type="caution">
    <text evidence="2">The sequence shown here is derived from an EMBL/GenBank/DDBJ whole genome shotgun (WGS) entry which is preliminary data.</text>
</comment>
<gene>
    <name evidence="2" type="ORF">TAE01_29840</name>
</gene>
<evidence type="ECO:0000313" key="3">
    <source>
        <dbReference type="Proteomes" id="UP000321534"/>
    </source>
</evidence>
<proteinExistence type="predicted"/>
<name>A0A512D3Y6_9MICO</name>
<feature type="region of interest" description="Disordered" evidence="1">
    <location>
        <begin position="110"/>
        <end position="134"/>
    </location>
</feature>
<evidence type="ECO:0000313" key="2">
    <source>
        <dbReference type="EMBL" id="GEO31174.1"/>
    </source>
</evidence>
<evidence type="ECO:0000256" key="1">
    <source>
        <dbReference type="SAM" id="MobiDB-lite"/>
    </source>
</evidence>
<sequence length="134" mass="14475">MAGKGKLVTQGVKLGIKYGPQIWVATQALRDPAKEAANKAISSERARRQAMAHARSLADGSILKVYKGDVAHWVVFSGDEAVDVHPHTDMLLATLVGRADLTKRIRPDDKVKATDRAKDAAAAALRRAKPNQIN</sequence>
<organism evidence="2 3">
    <name type="scientific">Terrabacter aerolatus</name>
    <dbReference type="NCBI Taxonomy" id="422442"/>
    <lineage>
        <taxon>Bacteria</taxon>
        <taxon>Bacillati</taxon>
        <taxon>Actinomycetota</taxon>
        <taxon>Actinomycetes</taxon>
        <taxon>Micrococcales</taxon>
        <taxon>Intrasporangiaceae</taxon>
        <taxon>Terrabacter</taxon>
    </lineage>
</organism>
<dbReference type="AlphaFoldDB" id="A0A512D3Y6"/>
<accession>A0A512D3Y6</accession>
<feature type="compositionally biased region" description="Basic and acidic residues" evidence="1">
    <location>
        <begin position="110"/>
        <end position="119"/>
    </location>
</feature>